<protein>
    <recommendedName>
        <fullName evidence="6">CCHC-type domain-containing protein</fullName>
    </recommendedName>
</protein>
<organism evidence="4 5">
    <name type="scientific">Mycena albidolilacea</name>
    <dbReference type="NCBI Taxonomy" id="1033008"/>
    <lineage>
        <taxon>Eukaryota</taxon>
        <taxon>Fungi</taxon>
        <taxon>Dikarya</taxon>
        <taxon>Basidiomycota</taxon>
        <taxon>Agaricomycotina</taxon>
        <taxon>Agaricomycetes</taxon>
        <taxon>Agaricomycetidae</taxon>
        <taxon>Agaricales</taxon>
        <taxon>Marasmiineae</taxon>
        <taxon>Mycenaceae</taxon>
        <taxon>Mycena</taxon>
    </lineage>
</organism>
<sequence length="511" mass="57259">MATGNAGGAPAGTGVASFKVPRPWESNVPKFTTEDKDDLRDFIEQVDDIIELAKIADDDEKKKLLTSYLPVKKRETWRELTEYAAGTSYVNFKKAVLKVYPEVQENLDGTLEELEELCAENRNIRRSEEGKLTRFGMRFRALVKKLSKAPAIILNKEACRRYLDALERGFAESLRTAINTRNLIKEDLRQAGVNPPAAGTVDHRKEDPILLEELIKMAERLASTGGTEVTWGEPDAPEIRRSDRFPTVKLERRDARLEELGGEMSSLRDAMSVVQKQSKAAHEELMKAFHNMKSSPSNRDENDQRDSANRSGGMNGNGMDRQFGRGYGQGGGVIQRNSCYYCDGQDHYSKECTTKAAHIHKGWIVVEDGQQKLADGNYIPRGKGPAAIRVEEYWQRKGTAGQHYAESFYGGAPEDEFDALRDEVRTLRVKLNQVQTRSPPSFNPTTPTMQMQAQVQPFLNQAAPTPALNMEELGRTVFNMMKIGGAAQEQYAQTRSKARTVGFADPPEQDF</sequence>
<keyword evidence="1" id="KW-0175">Coiled coil</keyword>
<feature type="region of interest" description="Disordered" evidence="2">
    <location>
        <begin position="290"/>
        <end position="328"/>
    </location>
</feature>
<evidence type="ECO:0000256" key="2">
    <source>
        <dbReference type="SAM" id="MobiDB-lite"/>
    </source>
</evidence>
<comment type="caution">
    <text evidence="4">The sequence shown here is derived from an EMBL/GenBank/DDBJ whole genome shotgun (WGS) entry which is preliminary data.</text>
</comment>
<reference evidence="4" key="1">
    <citation type="submission" date="2023-03" db="EMBL/GenBank/DDBJ databases">
        <title>Massive genome expansion in bonnet fungi (Mycena s.s.) driven by repeated elements and novel gene families across ecological guilds.</title>
        <authorList>
            <consortium name="Lawrence Berkeley National Laboratory"/>
            <person name="Harder C.B."/>
            <person name="Miyauchi S."/>
            <person name="Viragh M."/>
            <person name="Kuo A."/>
            <person name="Thoen E."/>
            <person name="Andreopoulos B."/>
            <person name="Lu D."/>
            <person name="Skrede I."/>
            <person name="Drula E."/>
            <person name="Henrissat B."/>
            <person name="Morin E."/>
            <person name="Kohler A."/>
            <person name="Barry K."/>
            <person name="LaButti K."/>
            <person name="Morin E."/>
            <person name="Salamov A."/>
            <person name="Lipzen A."/>
            <person name="Mereny Z."/>
            <person name="Hegedus B."/>
            <person name="Baldrian P."/>
            <person name="Stursova M."/>
            <person name="Weitz H."/>
            <person name="Taylor A."/>
            <person name="Grigoriev I.V."/>
            <person name="Nagy L.G."/>
            <person name="Martin F."/>
            <person name="Kauserud H."/>
        </authorList>
    </citation>
    <scope>NUCLEOTIDE SEQUENCE</scope>
    <source>
        <strain evidence="4">CBHHK002</strain>
    </source>
</reference>
<dbReference type="EMBL" id="JARIHO010000123">
    <property type="protein sequence ID" value="KAJ7301989.1"/>
    <property type="molecule type" value="Genomic_DNA"/>
</dbReference>
<accession>A0AAD6ZA21</accession>
<evidence type="ECO:0000313" key="5">
    <source>
        <dbReference type="Proteomes" id="UP001218218"/>
    </source>
</evidence>
<feature type="coiled-coil region" evidence="1">
    <location>
        <begin position="100"/>
        <end position="131"/>
    </location>
</feature>
<gene>
    <name evidence="4" type="ORF">DFH08DRAFT_973026</name>
    <name evidence="3" type="ORF">DFH08DRAFT_978316</name>
</gene>
<dbReference type="Proteomes" id="UP001218218">
    <property type="component" value="Unassembled WGS sequence"/>
</dbReference>
<dbReference type="AlphaFoldDB" id="A0AAD6ZA21"/>
<keyword evidence="5" id="KW-1185">Reference proteome</keyword>
<feature type="compositionally biased region" description="Basic and acidic residues" evidence="2">
    <location>
        <begin position="298"/>
        <end position="308"/>
    </location>
</feature>
<evidence type="ECO:0008006" key="6">
    <source>
        <dbReference type="Google" id="ProtNLM"/>
    </source>
</evidence>
<evidence type="ECO:0000256" key="1">
    <source>
        <dbReference type="SAM" id="Coils"/>
    </source>
</evidence>
<name>A0AAD6ZA21_9AGAR</name>
<proteinExistence type="predicted"/>
<evidence type="ECO:0000313" key="4">
    <source>
        <dbReference type="EMBL" id="KAJ7314289.1"/>
    </source>
</evidence>
<dbReference type="EMBL" id="JARIHO010000068">
    <property type="protein sequence ID" value="KAJ7314289.1"/>
    <property type="molecule type" value="Genomic_DNA"/>
</dbReference>
<feature type="region of interest" description="Disordered" evidence="2">
    <location>
        <begin position="1"/>
        <end position="20"/>
    </location>
</feature>
<evidence type="ECO:0000313" key="3">
    <source>
        <dbReference type="EMBL" id="KAJ7301989.1"/>
    </source>
</evidence>
<feature type="compositionally biased region" description="Gly residues" evidence="2">
    <location>
        <begin position="1"/>
        <end position="11"/>
    </location>
</feature>